<keyword evidence="4" id="KW-0812">Transmembrane</keyword>
<keyword evidence="1" id="KW-0479">Metal-binding</keyword>
<keyword evidence="2" id="KW-0186">Copper</keyword>
<evidence type="ECO:0000256" key="2">
    <source>
        <dbReference type="ARBA" id="ARBA00023008"/>
    </source>
</evidence>
<dbReference type="Gene3D" id="1.10.1280.10">
    <property type="entry name" value="Di-copper center containing domain from catechol oxidase"/>
    <property type="match status" value="1"/>
</dbReference>
<keyword evidence="7" id="KW-1185">Reference proteome</keyword>
<evidence type="ECO:0000259" key="5">
    <source>
        <dbReference type="PROSITE" id="PS00497"/>
    </source>
</evidence>
<reference evidence="6" key="1">
    <citation type="submission" date="2013-11" db="EMBL/GenBank/DDBJ databases">
        <title>Genome sequence of the fusiform rust pathogen reveals effectors for host alternation and coevolution with pine.</title>
        <authorList>
            <consortium name="DOE Joint Genome Institute"/>
            <person name="Smith K."/>
            <person name="Pendleton A."/>
            <person name="Kubisiak T."/>
            <person name="Anderson C."/>
            <person name="Salamov A."/>
            <person name="Aerts A."/>
            <person name="Riley R."/>
            <person name="Clum A."/>
            <person name="Lindquist E."/>
            <person name="Ence D."/>
            <person name="Campbell M."/>
            <person name="Kronenberg Z."/>
            <person name="Feau N."/>
            <person name="Dhillon B."/>
            <person name="Hamelin R."/>
            <person name="Burleigh J."/>
            <person name="Smith J."/>
            <person name="Yandell M."/>
            <person name="Nelson C."/>
            <person name="Grigoriev I."/>
            <person name="Davis J."/>
        </authorList>
    </citation>
    <scope>NUCLEOTIDE SEQUENCE</scope>
    <source>
        <strain evidence="6">G11</strain>
    </source>
</reference>
<dbReference type="InterPro" id="IPR002227">
    <property type="entry name" value="Tyrosinase_Cu-bd"/>
</dbReference>
<dbReference type="GO" id="GO:0016491">
    <property type="term" value="F:oxidoreductase activity"/>
    <property type="evidence" value="ECO:0007669"/>
    <property type="project" value="InterPro"/>
</dbReference>
<dbReference type="SUPFAM" id="SSF48056">
    <property type="entry name" value="Di-copper centre-containing domain"/>
    <property type="match status" value="1"/>
</dbReference>
<keyword evidence="4" id="KW-0472">Membrane</keyword>
<dbReference type="PANTHER" id="PTHR11474">
    <property type="entry name" value="TYROSINASE FAMILY MEMBER"/>
    <property type="match status" value="1"/>
</dbReference>
<name>A0A9P6NQ06_9BASI</name>
<organism evidence="6 7">
    <name type="scientific">Cronartium quercuum f. sp. fusiforme G11</name>
    <dbReference type="NCBI Taxonomy" id="708437"/>
    <lineage>
        <taxon>Eukaryota</taxon>
        <taxon>Fungi</taxon>
        <taxon>Dikarya</taxon>
        <taxon>Basidiomycota</taxon>
        <taxon>Pucciniomycotina</taxon>
        <taxon>Pucciniomycetes</taxon>
        <taxon>Pucciniales</taxon>
        <taxon>Coleosporiaceae</taxon>
        <taxon>Cronartium</taxon>
    </lineage>
</organism>
<comment type="caution">
    <text evidence="6">The sequence shown here is derived from an EMBL/GenBank/DDBJ whole genome shotgun (WGS) entry which is preliminary data.</text>
</comment>
<feature type="region of interest" description="Disordered" evidence="3">
    <location>
        <begin position="52"/>
        <end position="127"/>
    </location>
</feature>
<feature type="transmembrane region" description="Helical" evidence="4">
    <location>
        <begin position="6"/>
        <end position="26"/>
    </location>
</feature>
<gene>
    <name evidence="6" type="ORF">CROQUDRAFT_656040</name>
</gene>
<dbReference type="PANTHER" id="PTHR11474:SF126">
    <property type="entry name" value="TYROSINASE-LIKE PROTEIN TYR-1-RELATED"/>
    <property type="match status" value="1"/>
</dbReference>
<evidence type="ECO:0000256" key="1">
    <source>
        <dbReference type="ARBA" id="ARBA00022723"/>
    </source>
</evidence>
<dbReference type="EMBL" id="MU167247">
    <property type="protein sequence ID" value="KAG0147481.1"/>
    <property type="molecule type" value="Genomic_DNA"/>
</dbReference>
<evidence type="ECO:0000313" key="7">
    <source>
        <dbReference type="Proteomes" id="UP000886653"/>
    </source>
</evidence>
<dbReference type="AlphaFoldDB" id="A0A9P6NQ06"/>
<evidence type="ECO:0000256" key="4">
    <source>
        <dbReference type="SAM" id="Phobius"/>
    </source>
</evidence>
<dbReference type="PROSITE" id="PS00497">
    <property type="entry name" value="TYROSINASE_1"/>
    <property type="match status" value="1"/>
</dbReference>
<dbReference type="GO" id="GO:0046872">
    <property type="term" value="F:metal ion binding"/>
    <property type="evidence" value="ECO:0007669"/>
    <property type="project" value="UniProtKB-KW"/>
</dbReference>
<evidence type="ECO:0000256" key="3">
    <source>
        <dbReference type="SAM" id="MobiDB-lite"/>
    </source>
</evidence>
<proteinExistence type="predicted"/>
<keyword evidence="4" id="KW-1133">Transmembrane helix</keyword>
<sequence length="432" mass="48729">MLFHSTWPLMVLVILLVQATLIMGALRTHQAHPRKLERKKVSPWSDWFRSFDQESTPSSSAPTSPPPQTTKPTSAPPKVSSPLPAPVTNKPSTPPKQSTLPTNNSSPTSPASSAKPSSNSPSSDAGKCSVIRVRKEWRKLSREEQIDYISAVKCLAKKPSKLMPGGIYRRYDDFENVHSRMRSKIHWIACFLPWHRYFMFLWEKALREECDYKGSLPRWDWTLDSDDMTQAPIWSDDPQTGFGTNGQDFTKDPVGLGGGAVEDGAFANLQLYYPEQHILERNYNLPTSYEQDGRTWGSQFFDHKAMSQIQSQPNYAAFAVGLEGVDPNKEVSNHAGPHAIIHVIIGGDISPTAYAANEPLFYLHHANVDYHWWKWQSAKDSRLREYSGITTRGSSVRNAKLTDILGFLKLAQDPMVADVMDTTAYPYCYKYE</sequence>
<accession>A0A9P6NQ06</accession>
<dbReference type="Pfam" id="PF00264">
    <property type="entry name" value="Tyrosinase"/>
    <property type="match status" value="1"/>
</dbReference>
<evidence type="ECO:0000313" key="6">
    <source>
        <dbReference type="EMBL" id="KAG0147481.1"/>
    </source>
</evidence>
<dbReference type="Proteomes" id="UP000886653">
    <property type="component" value="Unassembled WGS sequence"/>
</dbReference>
<dbReference type="InterPro" id="IPR008922">
    <property type="entry name" value="Di-copper_centre_dom_sf"/>
</dbReference>
<feature type="domain" description="Tyrosinase copper-binding" evidence="5">
    <location>
        <begin position="186"/>
        <end position="203"/>
    </location>
</feature>
<dbReference type="InterPro" id="IPR050316">
    <property type="entry name" value="Tyrosinase/Hemocyanin"/>
</dbReference>
<dbReference type="PRINTS" id="PR00092">
    <property type="entry name" value="TYROSINASE"/>
</dbReference>
<dbReference type="OrthoDB" id="6132182at2759"/>
<protein>
    <recommendedName>
        <fullName evidence="5">Tyrosinase copper-binding domain-containing protein</fullName>
    </recommendedName>
</protein>
<feature type="compositionally biased region" description="Low complexity" evidence="3">
    <location>
        <begin position="98"/>
        <end position="125"/>
    </location>
</feature>